<evidence type="ECO:0000256" key="2">
    <source>
        <dbReference type="SAM" id="SignalP"/>
    </source>
</evidence>
<feature type="compositionally biased region" description="Low complexity" evidence="1">
    <location>
        <begin position="411"/>
        <end position="423"/>
    </location>
</feature>
<dbReference type="RefSeq" id="WP_344395547.1">
    <property type="nucleotide sequence ID" value="NZ_BAAASJ010000115.1"/>
</dbReference>
<evidence type="ECO:0008006" key="5">
    <source>
        <dbReference type="Google" id="ProtNLM"/>
    </source>
</evidence>
<evidence type="ECO:0000313" key="4">
    <source>
        <dbReference type="Proteomes" id="UP001500151"/>
    </source>
</evidence>
<dbReference type="InterPro" id="IPR036514">
    <property type="entry name" value="SGNH_hydro_sf"/>
</dbReference>
<comment type="caution">
    <text evidence="3">The sequence shown here is derived from an EMBL/GenBank/DDBJ whole genome shotgun (WGS) entry which is preliminary data.</text>
</comment>
<proteinExistence type="predicted"/>
<dbReference type="Proteomes" id="UP001500151">
    <property type="component" value="Unassembled WGS sequence"/>
</dbReference>
<feature type="signal peptide" evidence="2">
    <location>
        <begin position="1"/>
        <end position="31"/>
    </location>
</feature>
<gene>
    <name evidence="3" type="ORF">GCM10010307_72500</name>
</gene>
<feature type="compositionally biased region" description="Pro residues" evidence="1">
    <location>
        <begin position="35"/>
        <end position="52"/>
    </location>
</feature>
<dbReference type="SUPFAM" id="SSF82171">
    <property type="entry name" value="DPP6 N-terminal domain-like"/>
    <property type="match status" value="1"/>
</dbReference>
<feature type="compositionally biased region" description="Polar residues" evidence="1">
    <location>
        <begin position="389"/>
        <end position="404"/>
    </location>
</feature>
<evidence type="ECO:0000256" key="1">
    <source>
        <dbReference type="SAM" id="MobiDB-lite"/>
    </source>
</evidence>
<accession>A0ABN3RPH9</accession>
<feature type="region of interest" description="Disordered" evidence="1">
    <location>
        <begin position="29"/>
        <end position="67"/>
    </location>
</feature>
<feature type="compositionally biased region" description="Low complexity" evidence="1">
    <location>
        <begin position="368"/>
        <end position="382"/>
    </location>
</feature>
<protein>
    <recommendedName>
        <fullName evidence="5">SGNH hydrolase-type esterase domain-containing protein</fullName>
    </recommendedName>
</protein>
<keyword evidence="4" id="KW-1185">Reference proteome</keyword>
<dbReference type="InterPro" id="IPR037460">
    <property type="entry name" value="SEST-like"/>
</dbReference>
<organism evidence="3 4">
    <name type="scientific">Streptomyces vastus</name>
    <dbReference type="NCBI Taxonomy" id="285451"/>
    <lineage>
        <taxon>Bacteria</taxon>
        <taxon>Bacillati</taxon>
        <taxon>Actinomycetota</taxon>
        <taxon>Actinomycetes</taxon>
        <taxon>Kitasatosporales</taxon>
        <taxon>Streptomycetaceae</taxon>
        <taxon>Streptomyces</taxon>
    </lineage>
</organism>
<dbReference type="PANTHER" id="PTHR37981:SF1">
    <property type="entry name" value="SGNH HYDROLASE-TYPE ESTERASE DOMAIN-CONTAINING PROTEIN"/>
    <property type="match status" value="1"/>
</dbReference>
<name>A0ABN3RPH9_9ACTN</name>
<feature type="region of interest" description="Disordered" evidence="1">
    <location>
        <begin position="351"/>
        <end position="433"/>
    </location>
</feature>
<dbReference type="EMBL" id="BAAASJ010000115">
    <property type="protein sequence ID" value="GAA2657628.1"/>
    <property type="molecule type" value="Genomic_DNA"/>
</dbReference>
<reference evidence="3 4" key="1">
    <citation type="journal article" date="2019" name="Int. J. Syst. Evol. Microbiol.">
        <title>The Global Catalogue of Microorganisms (GCM) 10K type strain sequencing project: providing services to taxonomists for standard genome sequencing and annotation.</title>
        <authorList>
            <consortium name="The Broad Institute Genomics Platform"/>
            <consortium name="The Broad Institute Genome Sequencing Center for Infectious Disease"/>
            <person name="Wu L."/>
            <person name="Ma J."/>
        </authorList>
    </citation>
    <scope>NUCLEOTIDE SEQUENCE [LARGE SCALE GENOMIC DNA]</scope>
    <source>
        <strain evidence="3 4">JCM 4524</strain>
    </source>
</reference>
<sequence length="1304" mass="138421">MRVRRPARAGIAGLAVTAVLTGLIQAAPAFADTSPPDPKPSGSPSSDPPTRVPDPGKRLGKGWKTSADRAVTTAADSGGVKVLVADSEDAYRWRTVASLAEPGMPADTWIGNSCVMDRDHAAVVYAPRTFTNKPDLMQGGAFTAVVDLKSGRVTKLPFTGSLAYFDPSCNPETRTAAFTASRDSKTRLLTVDTSGRTTTDTTVTGQVTSAVPVKDGLVAAHGRHLVHVDPADKNLRKLAAADSVPFDIRPTSKGIAFLDRSGDTARAKLWKGGGTPSTLASGKFGDLALEQGTGGRAFLTGDTTDAKLTGTAVARLDVPADTDVSSHGRLAVDPVLMPGVRAGLDRIGNAGKGFAKAEPSSRARTSQDPTDGDPVPPTVTSVASATGKKITQTVADTTSGTGKESFSPALGAAGKSGRAAQAADPNNPVDTDRWCSIPRNDVKALALQPTPNQVEWAVNMAIRGELRSRWIKQGGWRSGLGTVDPQGLFPAPALKGGGRIPAQVLLGVLAQESNLWQAEGGAIPGQMGNPQAAIAGFYGHKGETSEAYWRINWHQSDCGYGVGQVTDGMRLAGLEKPGETSLSPAKQKAVALDYAVNIAASMYILADKWNQVHTAGQTITVNNDDPSKPENWFAALWNYNLGFNENKGDGKPWGLGWYNNPANPSYPASRHPFMSNPRDAAKPQNWPYQEKVMGWSAWSMDTGYSYGSDGRQDWPGESGFSSAGFRPAWWINPGQRDRVKPPLDAFCNATNNCNSASPPDCPDAKCYEKYWWRGSNVTWKPNCDADCGNESIKYVTLREEPGRGTRLKYGTPECGAAPAGALIVESIPDNVDTYSSCGSSGTDAGNFQFTFHPNPAATGPGLGPFEAKGDLHQIGGGHGGHFWYTHTRDTAHLGGPGGRMTIDGTWTLGRSVEWARVFAHMPDTGAHTQQAHYVIKGVAGGDRHRYVNTRFSKNTWVELGVYRFTGTPRVELTNTTADGTADEDVAWDAVAFQPLAGKPKHMVVAMGDSYTSGEGAGAYSPESNRGHGKSTWNACRRSDNSWPRKVLLPGQSTSLGKLSDNRSATADFLDVSCSGAHTWQLTTGNPTPWGKIGNYREKSPIDSGVLSPDTTLVMLTIGGNDGDNFTNAVTNCYVILGVCDAADYTGKVDQAVEDTGTVIGQIAAAAPNAQIVLMGYPRLVNDEVCVTAGNQALNQLAEYVRDKQKAKVEELRKAGRKVAFADPIPAFRGHGICDGDEWINRIVAGPNGDGDFHDGDPANQAPCLPWPGQNVCASLESFHPKNAGTTGYARVMDQALADMGYKGS</sequence>
<dbReference type="CDD" id="cd01823">
    <property type="entry name" value="SEST_like"/>
    <property type="match status" value="1"/>
</dbReference>
<feature type="chain" id="PRO_5046804842" description="SGNH hydrolase-type esterase domain-containing protein" evidence="2">
    <location>
        <begin position="32"/>
        <end position="1304"/>
    </location>
</feature>
<keyword evidence="2" id="KW-0732">Signal</keyword>
<dbReference type="SUPFAM" id="SSF52266">
    <property type="entry name" value="SGNH hydrolase"/>
    <property type="match status" value="1"/>
</dbReference>
<dbReference type="Gene3D" id="3.40.50.1110">
    <property type="entry name" value="SGNH hydrolase"/>
    <property type="match status" value="1"/>
</dbReference>
<evidence type="ECO:0000313" key="3">
    <source>
        <dbReference type="EMBL" id="GAA2657628.1"/>
    </source>
</evidence>
<dbReference type="PANTHER" id="PTHR37981">
    <property type="entry name" value="LIPASE 2"/>
    <property type="match status" value="1"/>
</dbReference>